<name>A0A9E7F4H2_9LILI</name>
<keyword evidence="1" id="KW-1133">Transmembrane helix</keyword>
<accession>A0A9E7F4H2</accession>
<evidence type="ECO:0000313" key="2">
    <source>
        <dbReference type="EMBL" id="URD88466.1"/>
    </source>
</evidence>
<dbReference type="AlphaFoldDB" id="A0A9E7F4H2"/>
<dbReference type="Proteomes" id="UP001055439">
    <property type="component" value="Chromosome 2"/>
</dbReference>
<reference evidence="2" key="1">
    <citation type="submission" date="2022-05" db="EMBL/GenBank/DDBJ databases">
        <title>The Musa troglodytarum L. genome provides insights into the mechanism of non-climacteric behaviour and enrichment of carotenoids.</title>
        <authorList>
            <person name="Wang J."/>
        </authorList>
    </citation>
    <scope>NUCLEOTIDE SEQUENCE</scope>
    <source>
        <tissue evidence="2">Leaf</tissue>
    </source>
</reference>
<proteinExistence type="predicted"/>
<keyword evidence="1" id="KW-0812">Transmembrane</keyword>
<sequence length="94" mass="10549">MFSWRSIPSGRFGVLALLALVRNLGFFAPFLEQFQVIVLLGQSSKRSRDALYGLCSCKLLAIGYPADPWKSKVPMIFKKFAHFIRLASQNTPAL</sequence>
<feature type="transmembrane region" description="Helical" evidence="1">
    <location>
        <begin position="12"/>
        <end position="31"/>
    </location>
</feature>
<keyword evidence="1" id="KW-0472">Membrane</keyword>
<gene>
    <name evidence="2" type="ORF">MUK42_05194</name>
</gene>
<evidence type="ECO:0000313" key="3">
    <source>
        <dbReference type="Proteomes" id="UP001055439"/>
    </source>
</evidence>
<protein>
    <submittedName>
        <fullName evidence="2">Uncharacterized protein</fullName>
    </submittedName>
</protein>
<organism evidence="2 3">
    <name type="scientific">Musa troglodytarum</name>
    <name type="common">fe'i banana</name>
    <dbReference type="NCBI Taxonomy" id="320322"/>
    <lineage>
        <taxon>Eukaryota</taxon>
        <taxon>Viridiplantae</taxon>
        <taxon>Streptophyta</taxon>
        <taxon>Embryophyta</taxon>
        <taxon>Tracheophyta</taxon>
        <taxon>Spermatophyta</taxon>
        <taxon>Magnoliopsida</taxon>
        <taxon>Liliopsida</taxon>
        <taxon>Zingiberales</taxon>
        <taxon>Musaceae</taxon>
        <taxon>Musa</taxon>
    </lineage>
</organism>
<dbReference type="EMBL" id="CP097504">
    <property type="protein sequence ID" value="URD88466.1"/>
    <property type="molecule type" value="Genomic_DNA"/>
</dbReference>
<evidence type="ECO:0000256" key="1">
    <source>
        <dbReference type="SAM" id="Phobius"/>
    </source>
</evidence>
<keyword evidence="3" id="KW-1185">Reference proteome</keyword>